<keyword evidence="4" id="KW-1003">Cell membrane</keyword>
<sequence length="641" mass="66621">MNASKASRPGVCKYYLRSAVVAVGCGFAGSLHAQDASRYQIEGDAASGTSGVIGQVFDTVKPVTEAGFNGLFQLLDNQPIALILLAIALGTLIGRFSFKTISLGPTAGTVVVGLVLSMIAEAGFGITYSIPGILSSFMLLLYIYALGLKVGPQFFSSLRKGGLAFVVIGLIVWSLNWVIAYFGAMLAGLAPGYATGLISGSYTITAILGVGQNALDSGAYVPPDGMTVEEVGANMAAAYAISYVLSSVGIILLIRYLPRIFGYDAVADAKLAAADYSGGATDSVPGGPGALILGFSRFDLRAFSVTHKSFIGRTLSQLADDFPQAPILRVVRDGEIVDLTSDPAVQKDDIVTVRADVHDLILKDGELIGPESDDPLARNIPMQVADVHVSVRKMCGKSLADLGRVMPGGVTVQALFRAGNELPLGPKSDVQFGDVLRLTGPDAAVLETAKRLGGHVSLPTMTSEVMYLAIAMLLGYLVGIVTVTISGIPFAFGTSPGVIMAGIGVSYWRSRNPHFGGPVHEGARSFLQDFGLNAFVAVLSANVGPKVISALGGDTILWLALIGLAAALIPPLVAFWVGIKLFGLNSIISDGATAGARNNTPGLEAIIEESRSSVAAVPYPVSYALTTVLALIGGYLSMILS</sequence>
<comment type="subcellular location">
    <subcellularLocation>
        <location evidence="1">Cell membrane</location>
        <topology evidence="1">Multi-pass membrane protein</topology>
    </subcellularLocation>
</comment>
<keyword evidence="7 8" id="KW-0472">Membrane</keyword>
<dbReference type="GO" id="GO:0006813">
    <property type="term" value="P:potassium ion transport"/>
    <property type="evidence" value="ECO:0007669"/>
    <property type="project" value="InterPro"/>
</dbReference>
<dbReference type="InterPro" id="IPR006512">
    <property type="entry name" value="YidE_YbjL"/>
</dbReference>
<evidence type="ECO:0000259" key="10">
    <source>
        <dbReference type="PROSITE" id="PS51202"/>
    </source>
</evidence>
<evidence type="ECO:0000256" key="8">
    <source>
        <dbReference type="SAM" id="Phobius"/>
    </source>
</evidence>
<comment type="similarity">
    <text evidence="2">Belongs to the AAE transporter (TC 2.A.81) family.</text>
</comment>
<evidence type="ECO:0000256" key="3">
    <source>
        <dbReference type="ARBA" id="ARBA00022448"/>
    </source>
</evidence>
<dbReference type="PANTHER" id="PTHR30445">
    <property type="entry name" value="K(+)_H(+) ANTIPORTER SUBUNIT KHTT"/>
    <property type="match status" value="1"/>
</dbReference>
<feature type="chain" id="PRO_5015712925" evidence="9">
    <location>
        <begin position="34"/>
        <end position="641"/>
    </location>
</feature>
<keyword evidence="6 8" id="KW-1133">Transmembrane helix</keyword>
<dbReference type="OrthoDB" id="5166626at2"/>
<dbReference type="GO" id="GO:0008324">
    <property type="term" value="F:monoatomic cation transmembrane transporter activity"/>
    <property type="evidence" value="ECO:0007669"/>
    <property type="project" value="InterPro"/>
</dbReference>
<feature type="transmembrane region" description="Helical" evidence="8">
    <location>
        <begin position="133"/>
        <end position="151"/>
    </location>
</feature>
<dbReference type="InterPro" id="IPR050144">
    <property type="entry name" value="AAE_transporter"/>
</dbReference>
<dbReference type="EMBL" id="QCYH01000023">
    <property type="protein sequence ID" value="PVA08623.1"/>
    <property type="molecule type" value="Genomic_DNA"/>
</dbReference>
<feature type="transmembrane region" description="Helical" evidence="8">
    <location>
        <begin position="621"/>
        <end position="640"/>
    </location>
</feature>
<evidence type="ECO:0000313" key="12">
    <source>
        <dbReference type="Proteomes" id="UP000244446"/>
    </source>
</evidence>
<keyword evidence="9" id="KW-0732">Signal</keyword>
<evidence type="ECO:0000256" key="5">
    <source>
        <dbReference type="ARBA" id="ARBA00022692"/>
    </source>
</evidence>
<feature type="transmembrane region" description="Helical" evidence="8">
    <location>
        <begin position="556"/>
        <end position="579"/>
    </location>
</feature>
<gene>
    <name evidence="11" type="ORF">DC366_18270</name>
</gene>
<accession>A0A2T7G2I3</accession>
<dbReference type="PROSITE" id="PS51202">
    <property type="entry name" value="RCK_C"/>
    <property type="match status" value="1"/>
</dbReference>
<name>A0A2T7G2I3_9RHOB</name>
<evidence type="ECO:0000256" key="7">
    <source>
        <dbReference type="ARBA" id="ARBA00023136"/>
    </source>
</evidence>
<dbReference type="Proteomes" id="UP000244446">
    <property type="component" value="Unassembled WGS sequence"/>
</dbReference>
<keyword evidence="3" id="KW-0813">Transport</keyword>
<evidence type="ECO:0000313" key="11">
    <source>
        <dbReference type="EMBL" id="PVA08623.1"/>
    </source>
</evidence>
<keyword evidence="12" id="KW-1185">Reference proteome</keyword>
<feature type="transmembrane region" description="Helical" evidence="8">
    <location>
        <begin position="163"/>
        <end position="184"/>
    </location>
</feature>
<protein>
    <submittedName>
        <fullName evidence="11">Transporter</fullName>
    </submittedName>
</protein>
<feature type="transmembrane region" description="Helical" evidence="8">
    <location>
        <begin position="80"/>
        <end position="98"/>
    </location>
</feature>
<feature type="signal peptide" evidence="9">
    <location>
        <begin position="1"/>
        <end position="33"/>
    </location>
</feature>
<keyword evidence="5 8" id="KW-0812">Transmembrane</keyword>
<feature type="transmembrane region" description="Helical" evidence="8">
    <location>
        <begin position="236"/>
        <end position="254"/>
    </location>
</feature>
<feature type="transmembrane region" description="Helical" evidence="8">
    <location>
        <begin position="465"/>
        <end position="484"/>
    </location>
</feature>
<dbReference type="AlphaFoldDB" id="A0A2T7G2I3"/>
<evidence type="ECO:0000256" key="9">
    <source>
        <dbReference type="SAM" id="SignalP"/>
    </source>
</evidence>
<dbReference type="SUPFAM" id="SSF116726">
    <property type="entry name" value="TrkA C-terminal domain-like"/>
    <property type="match status" value="1"/>
</dbReference>
<comment type="caution">
    <text evidence="11">The sequence shown here is derived from an EMBL/GenBank/DDBJ whole genome shotgun (WGS) entry which is preliminary data.</text>
</comment>
<evidence type="ECO:0000256" key="2">
    <source>
        <dbReference type="ARBA" id="ARBA00009854"/>
    </source>
</evidence>
<dbReference type="GO" id="GO:0005886">
    <property type="term" value="C:plasma membrane"/>
    <property type="evidence" value="ECO:0007669"/>
    <property type="project" value="UniProtKB-SubCell"/>
</dbReference>
<dbReference type="PANTHER" id="PTHR30445:SF9">
    <property type="match status" value="1"/>
</dbReference>
<dbReference type="InterPro" id="IPR036721">
    <property type="entry name" value="RCK_C_sf"/>
</dbReference>
<dbReference type="Pfam" id="PF06826">
    <property type="entry name" value="Asp-Al_Ex"/>
    <property type="match status" value="2"/>
</dbReference>
<evidence type="ECO:0000256" key="6">
    <source>
        <dbReference type="ARBA" id="ARBA00022989"/>
    </source>
</evidence>
<evidence type="ECO:0000256" key="1">
    <source>
        <dbReference type="ARBA" id="ARBA00004651"/>
    </source>
</evidence>
<organism evidence="11 12">
    <name type="scientific">Pelagivirga sediminicola</name>
    <dbReference type="NCBI Taxonomy" id="2170575"/>
    <lineage>
        <taxon>Bacteria</taxon>
        <taxon>Pseudomonadati</taxon>
        <taxon>Pseudomonadota</taxon>
        <taxon>Alphaproteobacteria</taxon>
        <taxon>Rhodobacterales</taxon>
        <taxon>Paracoccaceae</taxon>
        <taxon>Pelagivirga</taxon>
    </lineage>
</organism>
<dbReference type="InterPro" id="IPR006037">
    <property type="entry name" value="RCK_C"/>
</dbReference>
<reference evidence="11 12" key="1">
    <citation type="submission" date="2018-04" db="EMBL/GenBank/DDBJ databases">
        <title>Pelagivirga bohaiensis gen. nov., sp. nov., a bacterium isolated from the Bohai Sea.</title>
        <authorList>
            <person name="Ji X."/>
        </authorList>
    </citation>
    <scope>NUCLEOTIDE SEQUENCE [LARGE SCALE GENOMIC DNA]</scope>
    <source>
        <strain evidence="11 12">BH-SD19</strain>
    </source>
</reference>
<feature type="domain" description="RCK C-terminal" evidence="10">
    <location>
        <begin position="371"/>
        <end position="455"/>
    </location>
</feature>
<evidence type="ECO:0000256" key="4">
    <source>
        <dbReference type="ARBA" id="ARBA00022475"/>
    </source>
</evidence>
<proteinExistence type="inferred from homology"/>